<keyword evidence="3" id="KW-1185">Reference proteome</keyword>
<dbReference type="InterPro" id="IPR052164">
    <property type="entry name" value="Anthracycline_SecMetBiosynth"/>
</dbReference>
<evidence type="ECO:0000259" key="1">
    <source>
        <dbReference type="PROSITE" id="PS51819"/>
    </source>
</evidence>
<gene>
    <name evidence="2" type="ORF">AKJ09_10012</name>
</gene>
<protein>
    <recommendedName>
        <fullName evidence="1">VOC domain-containing protein</fullName>
    </recommendedName>
</protein>
<dbReference type="Pfam" id="PF00903">
    <property type="entry name" value="Glyoxalase"/>
    <property type="match status" value="1"/>
</dbReference>
<name>A0A0K1QC74_9BACT</name>
<dbReference type="STRING" id="1391654.AKJ09_10012"/>
<dbReference type="InterPro" id="IPR029068">
    <property type="entry name" value="Glyas_Bleomycin-R_OHBP_Dase"/>
</dbReference>
<proteinExistence type="predicted"/>
<dbReference type="KEGG" id="llu:AKJ09_10012"/>
<dbReference type="EMBL" id="CP012333">
    <property type="protein sequence ID" value="AKV03349.1"/>
    <property type="molecule type" value="Genomic_DNA"/>
</dbReference>
<evidence type="ECO:0000313" key="3">
    <source>
        <dbReference type="Proteomes" id="UP000064967"/>
    </source>
</evidence>
<dbReference type="InterPro" id="IPR037523">
    <property type="entry name" value="VOC_core"/>
</dbReference>
<dbReference type="Gene3D" id="3.10.180.10">
    <property type="entry name" value="2,3-Dihydroxybiphenyl 1,2-Dioxygenase, domain 1"/>
    <property type="match status" value="1"/>
</dbReference>
<dbReference type="SUPFAM" id="SSF54593">
    <property type="entry name" value="Glyoxalase/Bleomycin resistance protein/Dihydroxybiphenyl dioxygenase"/>
    <property type="match status" value="1"/>
</dbReference>
<dbReference type="PROSITE" id="PS51819">
    <property type="entry name" value="VOC"/>
    <property type="match status" value="1"/>
</dbReference>
<dbReference type="Proteomes" id="UP000064967">
    <property type="component" value="Chromosome"/>
</dbReference>
<reference evidence="2 3" key="1">
    <citation type="submission" date="2015-08" db="EMBL/GenBank/DDBJ databases">
        <authorList>
            <person name="Babu N.S."/>
            <person name="Beckwith C.J."/>
            <person name="Beseler K.G."/>
            <person name="Brison A."/>
            <person name="Carone J.V."/>
            <person name="Caskin T.P."/>
            <person name="Diamond M."/>
            <person name="Durham M.E."/>
            <person name="Foxe J.M."/>
            <person name="Go M."/>
            <person name="Henderson B.A."/>
            <person name="Jones I.B."/>
            <person name="McGettigan J.A."/>
            <person name="Micheletti S.J."/>
            <person name="Nasrallah M.E."/>
            <person name="Ortiz D."/>
            <person name="Piller C.R."/>
            <person name="Privatt S.R."/>
            <person name="Schneider S.L."/>
            <person name="Sharp S."/>
            <person name="Smith T.C."/>
            <person name="Stanton J.D."/>
            <person name="Ullery H.E."/>
            <person name="Wilson R.J."/>
            <person name="Serrano M.G."/>
            <person name="Buck G."/>
            <person name="Lee V."/>
            <person name="Wang Y."/>
            <person name="Carvalho R."/>
            <person name="Voegtly L."/>
            <person name="Shi R."/>
            <person name="Duckworth R."/>
            <person name="Johnson A."/>
            <person name="Loviza R."/>
            <person name="Walstead R."/>
            <person name="Shah Z."/>
            <person name="Kiflezghi M."/>
            <person name="Wade K."/>
            <person name="Ball S.L."/>
            <person name="Bradley K.W."/>
            <person name="Asai D.J."/>
            <person name="Bowman C.A."/>
            <person name="Russell D.A."/>
            <person name="Pope W.H."/>
            <person name="Jacobs-Sera D."/>
            <person name="Hendrix R.W."/>
            <person name="Hatfull G.F."/>
        </authorList>
    </citation>
    <scope>NUCLEOTIDE SEQUENCE [LARGE SCALE GENOMIC DNA]</scope>
    <source>
        <strain evidence="2 3">DSM 27648</strain>
    </source>
</reference>
<dbReference type="AlphaFoldDB" id="A0A0K1QC74"/>
<dbReference type="OrthoDB" id="4548523at2"/>
<evidence type="ECO:0000313" key="2">
    <source>
        <dbReference type="EMBL" id="AKV03349.1"/>
    </source>
</evidence>
<dbReference type="PANTHER" id="PTHR33993">
    <property type="entry name" value="GLYOXALASE-RELATED"/>
    <property type="match status" value="1"/>
</dbReference>
<feature type="domain" description="VOC" evidence="1">
    <location>
        <begin position="9"/>
        <end position="118"/>
    </location>
</feature>
<dbReference type="RefSeq" id="WP_146654135.1">
    <property type="nucleotide sequence ID" value="NZ_CP012333.1"/>
</dbReference>
<dbReference type="PANTHER" id="PTHR33993:SF2">
    <property type="entry name" value="VOC DOMAIN-CONTAINING PROTEIN"/>
    <property type="match status" value="1"/>
</dbReference>
<accession>A0A0K1QC74</accession>
<dbReference type="InterPro" id="IPR004360">
    <property type="entry name" value="Glyas_Fos-R_dOase_dom"/>
</dbReference>
<sequence>MANALAVQGIKLHVYPVKDLEKAKAVFTKLLGTEPYADSPYYVGFKVGDQEIGLDPNAHRNGITAPLDYFQVADVETSFHALVKAGVEVHQPLKEVSPGLKIAIMKDADGNLIGLTQK</sequence>
<organism evidence="2 3">
    <name type="scientific">Labilithrix luteola</name>
    <dbReference type="NCBI Taxonomy" id="1391654"/>
    <lineage>
        <taxon>Bacteria</taxon>
        <taxon>Pseudomonadati</taxon>
        <taxon>Myxococcota</taxon>
        <taxon>Polyangia</taxon>
        <taxon>Polyangiales</taxon>
        <taxon>Labilitrichaceae</taxon>
        <taxon>Labilithrix</taxon>
    </lineage>
</organism>